<name>A0A1B2I8X0_9BACT</name>
<dbReference type="KEGG" id="cpor:BED41_15625"/>
<dbReference type="InterPro" id="IPR011990">
    <property type="entry name" value="TPR-like_helical_dom_sf"/>
</dbReference>
<evidence type="ECO:0000313" key="3">
    <source>
        <dbReference type="Proteomes" id="UP000093044"/>
    </source>
</evidence>
<sequence length="140" mass="15580">MAEEKTTATGDKGLAELCSYIKKSIMSRKYDHAECALRIAKAMESYPDAAEPHNLLGILLEESGDHCGAMRHFRAAWALNPGYRPAHFNMEASGSFFVESPNIKRYAFEDCDCGPREDEIPSKKSNGMSGKIFRKEDGRA</sequence>
<proteinExistence type="predicted"/>
<dbReference type="GeneID" id="83059276"/>
<gene>
    <name evidence="2" type="ORF">BED41_15625</name>
</gene>
<protein>
    <recommendedName>
        <fullName evidence="4">Tetratricopeptide repeat protein</fullName>
    </recommendedName>
</protein>
<dbReference type="Proteomes" id="UP000093044">
    <property type="component" value="Chromosome"/>
</dbReference>
<accession>A0A1B2I8X0</accession>
<keyword evidence="3" id="KW-1185">Reference proteome</keyword>
<evidence type="ECO:0000313" key="2">
    <source>
        <dbReference type="EMBL" id="ANZ46403.1"/>
    </source>
</evidence>
<organism evidence="2 3">
    <name type="scientific">Cloacibacillus porcorum</name>
    <dbReference type="NCBI Taxonomy" id="1197717"/>
    <lineage>
        <taxon>Bacteria</taxon>
        <taxon>Thermotogati</taxon>
        <taxon>Synergistota</taxon>
        <taxon>Synergistia</taxon>
        <taxon>Synergistales</taxon>
        <taxon>Synergistaceae</taxon>
        <taxon>Cloacibacillus</taxon>
    </lineage>
</organism>
<dbReference type="RefSeq" id="WP_066748471.1">
    <property type="nucleotide sequence ID" value="NZ_CP016757.1"/>
</dbReference>
<dbReference type="AlphaFoldDB" id="A0A1B2I8X0"/>
<evidence type="ECO:0008006" key="4">
    <source>
        <dbReference type="Google" id="ProtNLM"/>
    </source>
</evidence>
<dbReference type="SUPFAM" id="SSF48452">
    <property type="entry name" value="TPR-like"/>
    <property type="match status" value="1"/>
</dbReference>
<dbReference type="STRING" id="1197717.BED41_15625"/>
<evidence type="ECO:0000256" key="1">
    <source>
        <dbReference type="SAM" id="MobiDB-lite"/>
    </source>
</evidence>
<feature type="region of interest" description="Disordered" evidence="1">
    <location>
        <begin position="116"/>
        <end position="140"/>
    </location>
</feature>
<dbReference type="Gene3D" id="1.25.40.10">
    <property type="entry name" value="Tetratricopeptide repeat domain"/>
    <property type="match status" value="1"/>
</dbReference>
<dbReference type="EMBL" id="CP016757">
    <property type="protein sequence ID" value="ANZ46403.1"/>
    <property type="molecule type" value="Genomic_DNA"/>
</dbReference>
<reference evidence="2" key="1">
    <citation type="submission" date="2016-08" db="EMBL/GenBank/DDBJ databases">
        <title>Complete genome of Cloacibacillus porcorum.</title>
        <authorList>
            <person name="Looft T."/>
            <person name="Bayles D.O."/>
            <person name="Alt D.P."/>
        </authorList>
    </citation>
    <scope>NUCLEOTIDE SEQUENCE [LARGE SCALE GENOMIC DNA]</scope>
    <source>
        <strain evidence="2">CL-84</strain>
    </source>
</reference>